<feature type="compositionally biased region" description="Basic and acidic residues" evidence="2">
    <location>
        <begin position="374"/>
        <end position="385"/>
    </location>
</feature>
<feature type="compositionally biased region" description="Acidic residues" evidence="2">
    <location>
        <begin position="270"/>
        <end position="295"/>
    </location>
</feature>
<keyword evidence="1" id="KW-0175">Coiled coil</keyword>
<dbReference type="OrthoDB" id="2157345at2759"/>
<keyword evidence="4" id="KW-1185">Reference proteome</keyword>
<sequence>MQTVMKRDTLLSLDGPEMSIAVSFIHCAVGNDRSCPGKKIMMLDTLGEEEESSDESLDEEVDFKPPQVDNNKFEMLCDGLLSAMSLLQSSLAEFLLLKDELVQHALPPSLLARTAMVSGRIFRSATDLHTPATELIRLVRVYSTSWEEKSAALKKLHSDYDSKHKQLNIAVRRLQLIDAQARRMAKERRIMMWEKLFSKLTSARGHGRRWKFLIDNFKQKTKLGMEHLQAYIDSLDKEPESEEDEGEEEKREDLLSQSNSVNELQIISSSDEELEFSEDSSQEDEDGDDKEDETEASQQRTPGGGKRVTFQEPDNEEPKTVYVEVAAPKPPTAEMGLWTHEPRYDYSLNVKVYQPIGIQLDDVKCSLTLQQQFKKSEPFPEEKPSSRGKGTGKSPSPAKGNSLIGSKGGVANKQQKKKSMAKPGDRHFILTFPIGDKPLFDKILGGADPTPSVAKPHPPAAPASKPVDSEESEDETQSEKSPREEPIKLGVHHGQFDELVAMGTMVMEDLKALDVQLVESEEETKLFAPTPFPVYKIETGRKAKTHEEPSGVLPLVFYYTRVHKPFVKDKETESETLKEIVFDLTGVDLRVMKKEDLSLNKDYQDRCLSAMSVQSTHSEKEDVVPKADVEVLIAHHEEEIKIIQEDYENRIRELALALEQVQTEHLNTLLTQKPGEAGQGDSPLQGWNQENNNEEYTRLSDGTILTHVKKYKRPANIPKWGNDLPDDFLDRLQMFSDESQKRRQELTAKTRKEIEERMRNSLQCNTD</sequence>
<name>A0A2G8L512_STIJA</name>
<accession>A0A2G8L512</accession>
<protein>
    <submittedName>
        <fullName evidence="3">Uncharacterized protein</fullName>
    </submittedName>
</protein>
<reference evidence="3 4" key="1">
    <citation type="journal article" date="2017" name="PLoS Biol.">
        <title>The sea cucumber genome provides insights into morphological evolution and visceral regeneration.</title>
        <authorList>
            <person name="Zhang X."/>
            <person name="Sun L."/>
            <person name="Yuan J."/>
            <person name="Sun Y."/>
            <person name="Gao Y."/>
            <person name="Zhang L."/>
            <person name="Li S."/>
            <person name="Dai H."/>
            <person name="Hamel J.F."/>
            <person name="Liu C."/>
            <person name="Yu Y."/>
            <person name="Liu S."/>
            <person name="Lin W."/>
            <person name="Guo K."/>
            <person name="Jin S."/>
            <person name="Xu P."/>
            <person name="Storey K.B."/>
            <person name="Huan P."/>
            <person name="Zhang T."/>
            <person name="Zhou Y."/>
            <person name="Zhang J."/>
            <person name="Lin C."/>
            <person name="Li X."/>
            <person name="Xing L."/>
            <person name="Huo D."/>
            <person name="Sun M."/>
            <person name="Wang L."/>
            <person name="Mercier A."/>
            <person name="Li F."/>
            <person name="Yang H."/>
            <person name="Xiang J."/>
        </authorList>
    </citation>
    <scope>NUCLEOTIDE SEQUENCE [LARGE SCALE GENOMIC DNA]</scope>
    <source>
        <strain evidence="3">Shaxun</strain>
        <tissue evidence="3">Muscle</tissue>
    </source>
</reference>
<dbReference type="AlphaFoldDB" id="A0A2G8L512"/>
<feature type="region of interest" description="Disordered" evidence="2">
    <location>
        <begin position="236"/>
        <end position="322"/>
    </location>
</feature>
<gene>
    <name evidence="3" type="ORF">BSL78_07752</name>
</gene>
<comment type="caution">
    <text evidence="3">The sequence shown here is derived from an EMBL/GenBank/DDBJ whole genome shotgun (WGS) entry which is preliminary data.</text>
</comment>
<dbReference type="Proteomes" id="UP000230750">
    <property type="component" value="Unassembled WGS sequence"/>
</dbReference>
<feature type="coiled-coil region" evidence="1">
    <location>
        <begin position="626"/>
        <end position="664"/>
    </location>
</feature>
<organism evidence="3 4">
    <name type="scientific">Stichopus japonicus</name>
    <name type="common">Sea cucumber</name>
    <dbReference type="NCBI Taxonomy" id="307972"/>
    <lineage>
        <taxon>Eukaryota</taxon>
        <taxon>Metazoa</taxon>
        <taxon>Echinodermata</taxon>
        <taxon>Eleutherozoa</taxon>
        <taxon>Echinozoa</taxon>
        <taxon>Holothuroidea</taxon>
        <taxon>Aspidochirotacea</taxon>
        <taxon>Aspidochirotida</taxon>
        <taxon>Stichopodidae</taxon>
        <taxon>Apostichopus</taxon>
    </lineage>
</organism>
<evidence type="ECO:0000313" key="4">
    <source>
        <dbReference type="Proteomes" id="UP000230750"/>
    </source>
</evidence>
<feature type="region of interest" description="Disordered" evidence="2">
    <location>
        <begin position="372"/>
        <end position="425"/>
    </location>
</feature>
<feature type="region of interest" description="Disordered" evidence="2">
    <location>
        <begin position="442"/>
        <end position="490"/>
    </location>
</feature>
<proteinExistence type="predicted"/>
<evidence type="ECO:0000313" key="3">
    <source>
        <dbReference type="EMBL" id="PIK55328.1"/>
    </source>
</evidence>
<dbReference type="STRING" id="307972.A0A2G8L512"/>
<feature type="compositionally biased region" description="Basic and acidic residues" evidence="2">
    <location>
        <begin position="477"/>
        <end position="487"/>
    </location>
</feature>
<dbReference type="EMBL" id="MRZV01000219">
    <property type="protein sequence ID" value="PIK55328.1"/>
    <property type="molecule type" value="Genomic_DNA"/>
</dbReference>
<feature type="compositionally biased region" description="Polar residues" evidence="2">
    <location>
        <begin position="257"/>
        <end position="267"/>
    </location>
</feature>
<evidence type="ECO:0000256" key="2">
    <source>
        <dbReference type="SAM" id="MobiDB-lite"/>
    </source>
</evidence>
<evidence type="ECO:0000256" key="1">
    <source>
        <dbReference type="SAM" id="Coils"/>
    </source>
</evidence>